<protein>
    <submittedName>
        <fullName evidence="1">Uncharacterized protein</fullName>
    </submittedName>
</protein>
<evidence type="ECO:0000313" key="1">
    <source>
        <dbReference type="EMBL" id="KZX16864.1"/>
    </source>
</evidence>
<name>A0A166EP95_9EURY</name>
<reference evidence="1 2" key="1">
    <citation type="submission" date="2016-04" db="EMBL/GenBank/DDBJ databases">
        <title>Genome sequence of Methanobrevibacter cuticularis DSM 11139.</title>
        <authorList>
            <person name="Poehlein A."/>
            <person name="Seedorf H."/>
            <person name="Daniel R."/>
        </authorList>
    </citation>
    <scope>NUCLEOTIDE SEQUENCE [LARGE SCALE GENOMIC DNA]</scope>
    <source>
        <strain evidence="1 2">DSM 11139</strain>
    </source>
</reference>
<dbReference type="Proteomes" id="UP000077275">
    <property type="component" value="Unassembled WGS sequence"/>
</dbReference>
<dbReference type="EMBL" id="LWMW01000085">
    <property type="protein sequence ID" value="KZX16864.1"/>
    <property type="molecule type" value="Genomic_DNA"/>
</dbReference>
<organism evidence="1 2">
    <name type="scientific">Methanobrevibacter cuticularis</name>
    <dbReference type="NCBI Taxonomy" id="47311"/>
    <lineage>
        <taxon>Archaea</taxon>
        <taxon>Methanobacteriati</taxon>
        <taxon>Methanobacteriota</taxon>
        <taxon>Methanomada group</taxon>
        <taxon>Methanobacteria</taxon>
        <taxon>Methanobacteriales</taxon>
        <taxon>Methanobacteriaceae</taxon>
        <taxon>Methanobrevibacter</taxon>
    </lineage>
</organism>
<proteinExistence type="predicted"/>
<evidence type="ECO:0000313" key="2">
    <source>
        <dbReference type="Proteomes" id="UP000077275"/>
    </source>
</evidence>
<dbReference type="AlphaFoldDB" id="A0A166EP95"/>
<accession>A0A166EP95</accession>
<gene>
    <name evidence="1" type="ORF">MBCUT_04940</name>
</gene>
<dbReference type="PATRIC" id="fig|47311.3.peg.572"/>
<keyword evidence="2" id="KW-1185">Reference proteome</keyword>
<sequence length="74" mass="8873">MHAFSFTQSNLSTLGDKLKEVKIPIPTNKNEKEEIDYKIREIIKNKRNRKKYAQKFKILNKKKSNRWGLLINRV</sequence>
<comment type="caution">
    <text evidence="1">The sequence shown here is derived from an EMBL/GenBank/DDBJ whole genome shotgun (WGS) entry which is preliminary data.</text>
</comment>